<reference evidence="2" key="2">
    <citation type="journal article" date="2022" name="Microb. Genom.">
        <title>A chromosome-scale genome assembly of the tomato pathogen Cladosporium fulvum reveals a compartmentalized genome architecture and the presence of a dispensable chromosome.</title>
        <authorList>
            <person name="Zaccaron A.Z."/>
            <person name="Chen L.H."/>
            <person name="Samaras A."/>
            <person name="Stergiopoulos I."/>
        </authorList>
    </citation>
    <scope>NUCLEOTIDE SEQUENCE</scope>
    <source>
        <strain evidence="2">Race5_Kim</strain>
    </source>
</reference>
<dbReference type="GeneID" id="71985745"/>
<protein>
    <submittedName>
        <fullName evidence="2">Uncharacterized protein</fullName>
    </submittedName>
</protein>
<sequence length="114" mass="13023">MQYKSIAAAFALFAAAAAMAIPAAAPAGVGALEARNWNWKQQYPDVKNWVAYKKPDGTWCEPYTEQYSYSYAYSVSSFVSYSYNTNHPKARNWDWKQQYPDVKSWLAYPKDNGK</sequence>
<proteinExistence type="predicted"/>
<evidence type="ECO:0000313" key="3">
    <source>
        <dbReference type="Proteomes" id="UP000756132"/>
    </source>
</evidence>
<dbReference type="AlphaFoldDB" id="A0A9Q8P916"/>
<dbReference type="RefSeq" id="XP_047762049.1">
    <property type="nucleotide sequence ID" value="XM_047905015.1"/>
</dbReference>
<keyword evidence="3" id="KW-1185">Reference proteome</keyword>
<gene>
    <name evidence="2" type="ORF">CLAFUR5_05867</name>
</gene>
<keyword evidence="1" id="KW-0732">Signal</keyword>
<reference evidence="2" key="1">
    <citation type="submission" date="2021-12" db="EMBL/GenBank/DDBJ databases">
        <authorList>
            <person name="Zaccaron A."/>
            <person name="Stergiopoulos I."/>
        </authorList>
    </citation>
    <scope>NUCLEOTIDE SEQUENCE</scope>
    <source>
        <strain evidence="2">Race5_Kim</strain>
    </source>
</reference>
<feature type="chain" id="PRO_5040268407" evidence="1">
    <location>
        <begin position="21"/>
        <end position="114"/>
    </location>
</feature>
<feature type="signal peptide" evidence="1">
    <location>
        <begin position="1"/>
        <end position="20"/>
    </location>
</feature>
<dbReference type="Proteomes" id="UP000756132">
    <property type="component" value="Chromosome 5"/>
</dbReference>
<dbReference type="KEGG" id="ffu:CLAFUR5_05867"/>
<accession>A0A9Q8P916</accession>
<organism evidence="2 3">
    <name type="scientific">Passalora fulva</name>
    <name type="common">Tomato leaf mold</name>
    <name type="synonym">Cladosporium fulvum</name>
    <dbReference type="NCBI Taxonomy" id="5499"/>
    <lineage>
        <taxon>Eukaryota</taxon>
        <taxon>Fungi</taxon>
        <taxon>Dikarya</taxon>
        <taxon>Ascomycota</taxon>
        <taxon>Pezizomycotina</taxon>
        <taxon>Dothideomycetes</taxon>
        <taxon>Dothideomycetidae</taxon>
        <taxon>Mycosphaerellales</taxon>
        <taxon>Mycosphaerellaceae</taxon>
        <taxon>Fulvia</taxon>
    </lineage>
</organism>
<dbReference type="EMBL" id="CP090167">
    <property type="protein sequence ID" value="UJO17683.1"/>
    <property type="molecule type" value="Genomic_DNA"/>
</dbReference>
<name>A0A9Q8P916_PASFU</name>
<evidence type="ECO:0000256" key="1">
    <source>
        <dbReference type="SAM" id="SignalP"/>
    </source>
</evidence>
<evidence type="ECO:0000313" key="2">
    <source>
        <dbReference type="EMBL" id="UJO17683.1"/>
    </source>
</evidence>